<dbReference type="EMBL" id="CM042023">
    <property type="protein sequence ID" value="KAI3811907.1"/>
    <property type="molecule type" value="Genomic_DNA"/>
</dbReference>
<name>A0ACB9IVP1_9ASTR</name>
<evidence type="ECO:0000313" key="2">
    <source>
        <dbReference type="Proteomes" id="UP001056120"/>
    </source>
</evidence>
<sequence length="138" mass="15526">MCVLFASFYVPYIYGTFVRLNDMIDVLFEVIMSIDREKTASTIWLNSEIHIDEQPPLTSNFSPIPPNPSVCLMNSMEEIPVSPARDQEVSDVIMKSVDEYPLLQTNSDKISPTNTLIQHHSDNPGSTMKFLLSVSADL</sequence>
<reference evidence="2" key="1">
    <citation type="journal article" date="2022" name="Mol. Ecol. Resour.">
        <title>The genomes of chicory, endive, great burdock and yacon provide insights into Asteraceae palaeo-polyploidization history and plant inulin production.</title>
        <authorList>
            <person name="Fan W."/>
            <person name="Wang S."/>
            <person name="Wang H."/>
            <person name="Wang A."/>
            <person name="Jiang F."/>
            <person name="Liu H."/>
            <person name="Zhao H."/>
            <person name="Xu D."/>
            <person name="Zhang Y."/>
        </authorList>
    </citation>
    <scope>NUCLEOTIDE SEQUENCE [LARGE SCALE GENOMIC DNA]</scope>
    <source>
        <strain evidence="2">cv. Yunnan</strain>
    </source>
</reference>
<accession>A0ACB9IVP1</accession>
<comment type="caution">
    <text evidence="1">The sequence shown here is derived from an EMBL/GenBank/DDBJ whole genome shotgun (WGS) entry which is preliminary data.</text>
</comment>
<gene>
    <name evidence="1" type="ORF">L1987_16603</name>
</gene>
<dbReference type="Proteomes" id="UP001056120">
    <property type="component" value="Linkage Group LG06"/>
</dbReference>
<keyword evidence="2" id="KW-1185">Reference proteome</keyword>
<organism evidence="1 2">
    <name type="scientific">Smallanthus sonchifolius</name>
    <dbReference type="NCBI Taxonomy" id="185202"/>
    <lineage>
        <taxon>Eukaryota</taxon>
        <taxon>Viridiplantae</taxon>
        <taxon>Streptophyta</taxon>
        <taxon>Embryophyta</taxon>
        <taxon>Tracheophyta</taxon>
        <taxon>Spermatophyta</taxon>
        <taxon>Magnoliopsida</taxon>
        <taxon>eudicotyledons</taxon>
        <taxon>Gunneridae</taxon>
        <taxon>Pentapetalae</taxon>
        <taxon>asterids</taxon>
        <taxon>campanulids</taxon>
        <taxon>Asterales</taxon>
        <taxon>Asteraceae</taxon>
        <taxon>Asteroideae</taxon>
        <taxon>Heliantheae alliance</taxon>
        <taxon>Millerieae</taxon>
        <taxon>Smallanthus</taxon>
    </lineage>
</organism>
<reference evidence="1 2" key="2">
    <citation type="journal article" date="2022" name="Mol. Ecol. Resour.">
        <title>The genomes of chicory, endive, great burdock and yacon provide insights into Asteraceae paleo-polyploidization history and plant inulin production.</title>
        <authorList>
            <person name="Fan W."/>
            <person name="Wang S."/>
            <person name="Wang H."/>
            <person name="Wang A."/>
            <person name="Jiang F."/>
            <person name="Liu H."/>
            <person name="Zhao H."/>
            <person name="Xu D."/>
            <person name="Zhang Y."/>
        </authorList>
    </citation>
    <scope>NUCLEOTIDE SEQUENCE [LARGE SCALE GENOMIC DNA]</scope>
    <source>
        <strain evidence="2">cv. Yunnan</strain>
        <tissue evidence="1">Leaves</tissue>
    </source>
</reference>
<evidence type="ECO:0000313" key="1">
    <source>
        <dbReference type="EMBL" id="KAI3811907.1"/>
    </source>
</evidence>
<proteinExistence type="predicted"/>
<protein>
    <submittedName>
        <fullName evidence="1">Uncharacterized protein</fullName>
    </submittedName>
</protein>